<keyword evidence="3 5" id="KW-0863">Zinc-finger</keyword>
<dbReference type="InParanoid" id="A0A2K1QUC7"/>
<sequence length="536" mass="60060">MEVMTQQPVGLFHPRQPYPHMELRTIHTTIGGHITNNLDALVHNYSSPTARHSASFSTMPLPNHTTSQQKPNLHRAMDFQTSEPYHMAMPTSVPATMPMQMPVTTYAATTPPQPLTTAPPSIMPLTLDTAFQQQSMYPPYPRPEHMTTTTTNSNNNNNNNMPAFDPTYGGQLPWSAVEPTLQPMSTSYMPMRRESMPVLRHQQSLPSEFSTPFIKAEEESPMMPQSAFSNSSFSSHTDRFGSVSVSADEGDGVSFSTDIDTLMQVVQSKSGADSTIHRTQRTMSNASSRAGKRKYLCTAPGCDKEFIQKTHLDIHTRAHTGHKPFQCKYQSCGQSFSQLGNLKTHERRHTGEKPYKCNACGKRFAQRGNVNAHKIVHEGIKPFVCKLDDCNKHFTQLGNLKSHQNKFHSDAIRNLRQSFHRGNLTPHEKEMWEYFSSLYKNCNKGIKGRGKDRRISKPDDIKLEDGSWDPSRRDSAQWDSSSSDMTTSSPAMGSFYQPMPSHDNLSSTTLDGLGISTPMNTHYTGPFPDMSQSSSF</sequence>
<dbReference type="SUPFAM" id="SSF57667">
    <property type="entry name" value="beta-beta-alpha zinc fingers"/>
    <property type="match status" value="2"/>
</dbReference>
<dbReference type="FunFam" id="3.30.160.60:FF:002157">
    <property type="entry name" value="Transcription factor"/>
    <property type="match status" value="1"/>
</dbReference>
<reference evidence="8 9" key="1">
    <citation type="submission" date="2017-06" db="EMBL/GenBank/DDBJ databases">
        <title>Draft genome sequence of a variant of Elsinoe murrayae.</title>
        <authorList>
            <person name="Cheng Q."/>
        </authorList>
    </citation>
    <scope>NUCLEOTIDE SEQUENCE [LARGE SCALE GENOMIC DNA]</scope>
    <source>
        <strain evidence="8 9">CQ-2017a</strain>
    </source>
</reference>
<dbReference type="FunFam" id="3.30.160.60:FF:000557">
    <property type="entry name" value="zinc finger and SCAN domain-containing protein 29"/>
    <property type="match status" value="1"/>
</dbReference>
<dbReference type="GO" id="GO:0008270">
    <property type="term" value="F:zinc ion binding"/>
    <property type="evidence" value="ECO:0007669"/>
    <property type="project" value="UniProtKB-KW"/>
</dbReference>
<dbReference type="Pfam" id="PF00096">
    <property type="entry name" value="zf-C2H2"/>
    <property type="match status" value="1"/>
</dbReference>
<comment type="caution">
    <text evidence="8">The sequence shown here is derived from an EMBL/GenBank/DDBJ whole genome shotgun (WGS) entry which is preliminary data.</text>
</comment>
<feature type="compositionally biased region" description="Basic and acidic residues" evidence="6">
    <location>
        <begin position="453"/>
        <end position="476"/>
    </location>
</feature>
<feature type="domain" description="C2H2-type" evidence="7">
    <location>
        <begin position="383"/>
        <end position="409"/>
    </location>
</feature>
<dbReference type="InterPro" id="IPR013087">
    <property type="entry name" value="Znf_C2H2_type"/>
</dbReference>
<dbReference type="SMART" id="SM00355">
    <property type="entry name" value="ZnF_C2H2"/>
    <property type="match status" value="4"/>
</dbReference>
<dbReference type="AlphaFoldDB" id="A0A2K1QUC7"/>
<dbReference type="OrthoDB" id="427030at2759"/>
<dbReference type="Gene3D" id="3.30.160.60">
    <property type="entry name" value="Classic Zinc Finger"/>
    <property type="match status" value="4"/>
</dbReference>
<dbReference type="GO" id="GO:0000978">
    <property type="term" value="F:RNA polymerase II cis-regulatory region sequence-specific DNA binding"/>
    <property type="evidence" value="ECO:0007669"/>
    <property type="project" value="TreeGrafter"/>
</dbReference>
<feature type="compositionally biased region" description="Low complexity" evidence="6">
    <location>
        <begin position="479"/>
        <end position="489"/>
    </location>
</feature>
<dbReference type="PROSITE" id="PS50157">
    <property type="entry name" value="ZINC_FINGER_C2H2_2"/>
    <property type="match status" value="4"/>
</dbReference>
<dbReference type="Pfam" id="PF13465">
    <property type="entry name" value="zf-H2C2_2"/>
    <property type="match status" value="1"/>
</dbReference>
<gene>
    <name evidence="8" type="ORF">CAC42_5158</name>
</gene>
<evidence type="ECO:0000313" key="9">
    <source>
        <dbReference type="Proteomes" id="UP000243797"/>
    </source>
</evidence>
<evidence type="ECO:0000256" key="6">
    <source>
        <dbReference type="SAM" id="MobiDB-lite"/>
    </source>
</evidence>
<evidence type="ECO:0000259" key="7">
    <source>
        <dbReference type="PROSITE" id="PS50157"/>
    </source>
</evidence>
<dbReference type="STRING" id="2082308.A0A2K1QUC7"/>
<protein>
    <recommendedName>
        <fullName evidence="7">C2H2-type domain-containing protein</fullName>
    </recommendedName>
</protein>
<dbReference type="Proteomes" id="UP000243797">
    <property type="component" value="Unassembled WGS sequence"/>
</dbReference>
<dbReference type="PANTHER" id="PTHR23235:SF120">
    <property type="entry name" value="KRUPPEL-LIKE FACTOR 15"/>
    <property type="match status" value="1"/>
</dbReference>
<organism evidence="8 9">
    <name type="scientific">Sphaceloma murrayae</name>
    <dbReference type="NCBI Taxonomy" id="2082308"/>
    <lineage>
        <taxon>Eukaryota</taxon>
        <taxon>Fungi</taxon>
        <taxon>Dikarya</taxon>
        <taxon>Ascomycota</taxon>
        <taxon>Pezizomycotina</taxon>
        <taxon>Dothideomycetes</taxon>
        <taxon>Dothideomycetidae</taxon>
        <taxon>Myriangiales</taxon>
        <taxon>Elsinoaceae</taxon>
        <taxon>Sphaceloma</taxon>
    </lineage>
</organism>
<dbReference type="EMBL" id="NKHZ01000039">
    <property type="protein sequence ID" value="PNS18619.1"/>
    <property type="molecule type" value="Genomic_DNA"/>
</dbReference>
<name>A0A2K1QUC7_9PEZI</name>
<evidence type="ECO:0000313" key="8">
    <source>
        <dbReference type="EMBL" id="PNS18619.1"/>
    </source>
</evidence>
<feature type="region of interest" description="Disordered" evidence="6">
    <location>
        <begin position="446"/>
        <end position="536"/>
    </location>
</feature>
<dbReference type="PROSITE" id="PS00028">
    <property type="entry name" value="ZINC_FINGER_C2H2_1"/>
    <property type="match status" value="4"/>
</dbReference>
<keyword evidence="2" id="KW-0677">Repeat</keyword>
<accession>A0A2K1QUC7</accession>
<keyword evidence="9" id="KW-1185">Reference proteome</keyword>
<keyword evidence="4" id="KW-0862">Zinc</keyword>
<feature type="region of interest" description="Disordered" evidence="6">
    <location>
        <begin position="143"/>
        <end position="163"/>
    </location>
</feature>
<dbReference type="InterPro" id="IPR036236">
    <property type="entry name" value="Znf_C2H2_sf"/>
</dbReference>
<proteinExistence type="predicted"/>
<feature type="domain" description="C2H2-type" evidence="7">
    <location>
        <begin position="295"/>
        <end position="324"/>
    </location>
</feature>
<evidence type="ECO:0000256" key="1">
    <source>
        <dbReference type="ARBA" id="ARBA00022723"/>
    </source>
</evidence>
<evidence type="ECO:0000256" key="2">
    <source>
        <dbReference type="ARBA" id="ARBA00022737"/>
    </source>
</evidence>
<feature type="compositionally biased region" description="Low complexity" evidence="6">
    <location>
        <begin position="147"/>
        <end position="160"/>
    </location>
</feature>
<dbReference type="FunFam" id="3.30.160.60:FF:002343">
    <property type="entry name" value="Zinc finger protein 33A"/>
    <property type="match status" value="1"/>
</dbReference>
<keyword evidence="1" id="KW-0479">Metal-binding</keyword>
<feature type="domain" description="C2H2-type" evidence="7">
    <location>
        <begin position="325"/>
        <end position="354"/>
    </location>
</feature>
<evidence type="ECO:0000256" key="5">
    <source>
        <dbReference type="PROSITE-ProRule" id="PRU00042"/>
    </source>
</evidence>
<dbReference type="PANTHER" id="PTHR23235">
    <property type="entry name" value="KRUEPPEL-LIKE TRANSCRIPTION FACTOR"/>
    <property type="match status" value="1"/>
</dbReference>
<dbReference type="GO" id="GO:0000981">
    <property type="term" value="F:DNA-binding transcription factor activity, RNA polymerase II-specific"/>
    <property type="evidence" value="ECO:0007669"/>
    <property type="project" value="TreeGrafter"/>
</dbReference>
<evidence type="ECO:0000256" key="4">
    <source>
        <dbReference type="ARBA" id="ARBA00022833"/>
    </source>
</evidence>
<feature type="domain" description="C2H2-type" evidence="7">
    <location>
        <begin position="355"/>
        <end position="382"/>
    </location>
</feature>
<evidence type="ECO:0000256" key="3">
    <source>
        <dbReference type="ARBA" id="ARBA00022771"/>
    </source>
</evidence>